<reference evidence="1 2" key="2">
    <citation type="submission" date="2023-11" db="EMBL/GenBank/DDBJ databases">
        <authorList>
            <person name="Lara A.C."/>
            <person name="Chronakova A."/>
        </authorList>
    </citation>
    <scope>NUCLEOTIDE SEQUENCE [LARGE SCALE GENOMIC DNA]</scope>
    <source>
        <strain evidence="1 2">BCCO 10_0856</strain>
    </source>
</reference>
<evidence type="ECO:0000313" key="2">
    <source>
        <dbReference type="Proteomes" id="UP001285521"/>
    </source>
</evidence>
<comment type="caution">
    <text evidence="1">The sequence shown here is derived from an EMBL/GenBank/DDBJ whole genome shotgun (WGS) entry which is preliminary data.</text>
</comment>
<sequence length="266" mass="27396">MTPAPHRLVLSAGEFAYLVEKTGVDLPPDWMPAADVQIGPAESGLTKKRVVTGVGDDAEVHPSVERNLQILAGPTVLLDTIASIGAKSSHSVHAVNGPLGASLFALGDGAVELSMFASVDLGKELIRAVPQEDPVGTSLESRLGGGDEAEPLRGRLPLVALQEMGAARLFRAADPDAPAAVLAELNLSGDEASLAEDVATQTDGALRCLVLGGNGTSQVNWVHTAGGWSGLEPEPDGSGRRMVRLEPAQREDLGTWVAPAVAGALS</sequence>
<reference evidence="1 2" key="1">
    <citation type="submission" date="2023-11" db="EMBL/GenBank/DDBJ databases">
        <title>Lentzea sokolovensis, sp. nov., Lentzea kristufkii, sp. nov., and Lentzea miocenensis, sp. nov., rare actinobacteria from Sokolov Coal Basin, Miocene lacustrine sediment, Czech Republic.</title>
        <authorList>
            <person name="Lara A."/>
            <person name="Kotroba L."/>
            <person name="Nouioui I."/>
            <person name="Neumann-Schaal M."/>
            <person name="Mast Y."/>
            <person name="Chronakova A."/>
        </authorList>
    </citation>
    <scope>NUCLEOTIDE SEQUENCE [LARGE SCALE GENOMIC DNA]</scope>
    <source>
        <strain evidence="1 2">BCCO 10_0856</strain>
    </source>
</reference>
<keyword evidence="2" id="KW-1185">Reference proteome</keyword>
<accession>A0ABU4T940</accession>
<evidence type="ECO:0000313" key="1">
    <source>
        <dbReference type="EMBL" id="MDX8034569.1"/>
    </source>
</evidence>
<protein>
    <recommendedName>
        <fullName evidence="3">EspG family protein</fullName>
    </recommendedName>
</protein>
<dbReference type="EMBL" id="JAXAVW010000028">
    <property type="protein sequence ID" value="MDX8034569.1"/>
    <property type="molecule type" value="Genomic_DNA"/>
</dbReference>
<evidence type="ECO:0008006" key="3">
    <source>
        <dbReference type="Google" id="ProtNLM"/>
    </source>
</evidence>
<dbReference type="Proteomes" id="UP001285521">
    <property type="component" value="Unassembled WGS sequence"/>
</dbReference>
<name>A0ABU4T940_9PSEU</name>
<proteinExistence type="predicted"/>
<organism evidence="1 2">
    <name type="scientific">Lentzea miocenica</name>
    <dbReference type="NCBI Taxonomy" id="3095431"/>
    <lineage>
        <taxon>Bacteria</taxon>
        <taxon>Bacillati</taxon>
        <taxon>Actinomycetota</taxon>
        <taxon>Actinomycetes</taxon>
        <taxon>Pseudonocardiales</taxon>
        <taxon>Pseudonocardiaceae</taxon>
        <taxon>Lentzea</taxon>
    </lineage>
</organism>
<dbReference type="RefSeq" id="WP_319969591.1">
    <property type="nucleotide sequence ID" value="NZ_JAXAVW010000028.1"/>
</dbReference>
<gene>
    <name evidence="1" type="ORF">SK803_30485</name>
</gene>